<feature type="region of interest" description="Disordered" evidence="1">
    <location>
        <begin position="402"/>
        <end position="442"/>
    </location>
</feature>
<evidence type="ECO:0000259" key="2">
    <source>
        <dbReference type="PROSITE" id="PS51782"/>
    </source>
</evidence>
<organism evidence="3 5">
    <name type="scientific">Aphanomyces astaci</name>
    <name type="common">Crayfish plague agent</name>
    <dbReference type="NCBI Taxonomy" id="112090"/>
    <lineage>
        <taxon>Eukaryota</taxon>
        <taxon>Sar</taxon>
        <taxon>Stramenopiles</taxon>
        <taxon>Oomycota</taxon>
        <taxon>Saprolegniomycetes</taxon>
        <taxon>Saprolegniales</taxon>
        <taxon>Verrucalvaceae</taxon>
        <taxon>Aphanomyces</taxon>
    </lineage>
</organism>
<dbReference type="InterPro" id="IPR036779">
    <property type="entry name" value="LysM_dom_sf"/>
</dbReference>
<dbReference type="Proteomes" id="UP000265427">
    <property type="component" value="Unassembled WGS sequence"/>
</dbReference>
<dbReference type="AlphaFoldDB" id="A0A397BBQ5"/>
<evidence type="ECO:0000256" key="1">
    <source>
        <dbReference type="SAM" id="MobiDB-lite"/>
    </source>
</evidence>
<dbReference type="EMBL" id="QUTI01019356">
    <property type="protein sequence ID" value="RLO09712.1"/>
    <property type="molecule type" value="Genomic_DNA"/>
</dbReference>
<feature type="region of interest" description="Disordered" evidence="1">
    <location>
        <begin position="78"/>
        <end position="106"/>
    </location>
</feature>
<dbReference type="Gene3D" id="3.10.350.10">
    <property type="entry name" value="LysM domain"/>
    <property type="match status" value="2"/>
</dbReference>
<gene>
    <name evidence="4" type="ORF">DYB28_000701</name>
    <name evidence="3" type="ORF">DYB36_005811</name>
</gene>
<evidence type="ECO:0000313" key="3">
    <source>
        <dbReference type="EMBL" id="RHY15855.1"/>
    </source>
</evidence>
<dbReference type="SUPFAM" id="SSF54106">
    <property type="entry name" value="LysM domain"/>
    <property type="match status" value="2"/>
</dbReference>
<protein>
    <recommendedName>
        <fullName evidence="2">LysM domain-containing protein</fullName>
    </recommendedName>
</protein>
<reference evidence="3 5" key="2">
    <citation type="submission" date="2018-08" db="EMBL/GenBank/DDBJ databases">
        <title>Aphanomyces genome sequencing and annotation.</title>
        <authorList>
            <person name="Minardi D."/>
            <person name="Oidtmann B."/>
            <person name="Van Der Giezen M."/>
            <person name="Studholme D.J."/>
        </authorList>
    </citation>
    <scope>NUCLEOTIDE SEQUENCE [LARGE SCALE GENOMIC DNA]</scope>
    <source>
        <strain evidence="3 5">Kv</strain>
    </source>
</reference>
<dbReference type="Proteomes" id="UP000275652">
    <property type="component" value="Unassembled WGS sequence"/>
</dbReference>
<dbReference type="CDD" id="cd00118">
    <property type="entry name" value="LysM"/>
    <property type="match status" value="3"/>
</dbReference>
<feature type="compositionally biased region" description="Basic residues" evidence="1">
    <location>
        <begin position="420"/>
        <end position="429"/>
    </location>
</feature>
<dbReference type="PROSITE" id="PS51782">
    <property type="entry name" value="LYSM"/>
    <property type="match status" value="2"/>
</dbReference>
<dbReference type="PANTHER" id="PTHR33734">
    <property type="entry name" value="LYSM DOMAIN-CONTAINING GPI-ANCHORED PROTEIN 2"/>
    <property type="match status" value="1"/>
</dbReference>
<evidence type="ECO:0000313" key="6">
    <source>
        <dbReference type="Proteomes" id="UP000275652"/>
    </source>
</evidence>
<sequence>MVDAVLARLAQNSMYIRDDLTDNKHQLDADSVIDPTDRSFGIESSNLLQEYYPKTPLMDTPHKPTHGFFVLPGDVGETRQTTAPRSVQPPRARAKSAHPNNRHQAKRTTISTAGVLYLIAMYGTWGNKKKALDSTAPFRYSVVKGDTLSSIAIKTKQAEDKIREMNPMVFCSKNATVYPGQELIVDESLAVSLPPPPELIDHGWGQMHVVRSGDTVKTIAVEYNTTEEFIRSDNRQYFPQGERGILFPGQMLHIRVVNTQQSDELVLRPGDVVHVVTSNDTFESIAATYHTTRARILLKNKSAFPIGHKPRLTAGTTLIVGHNAEIADRVKHVGEVKLTKQIHEVEYGETPESICELYGMTMDEMRDFNRAYFPKGYRGDIRPSFKLVVKRQDSNAIDNQVEHVDVAPSNEAASSSSSTKKTKKKRSSKTHRDNQVDAADSE</sequence>
<name>A0A397BBQ5_APHAT</name>
<feature type="domain" description="LysM" evidence="2">
    <location>
        <begin position="272"/>
        <end position="320"/>
    </location>
</feature>
<dbReference type="Pfam" id="PF01476">
    <property type="entry name" value="LysM"/>
    <property type="match status" value="4"/>
</dbReference>
<dbReference type="VEuPathDB" id="FungiDB:H257_00888"/>
<dbReference type="InterPro" id="IPR018392">
    <property type="entry name" value="LysM"/>
</dbReference>
<evidence type="ECO:0000313" key="4">
    <source>
        <dbReference type="EMBL" id="RLO09712.1"/>
    </source>
</evidence>
<dbReference type="EMBL" id="QUSZ01004101">
    <property type="protein sequence ID" value="RHY15855.1"/>
    <property type="molecule type" value="Genomic_DNA"/>
</dbReference>
<comment type="caution">
    <text evidence="3">The sequence shown here is derived from an EMBL/GenBank/DDBJ whole genome shotgun (WGS) entry which is preliminary data.</text>
</comment>
<feature type="compositionally biased region" description="Basic residues" evidence="1">
    <location>
        <begin position="92"/>
        <end position="106"/>
    </location>
</feature>
<dbReference type="PANTHER" id="PTHR33734:SF22">
    <property type="entry name" value="MEMBRANE-BOUND LYTIC MUREIN TRANSGLYCOSYLASE D"/>
    <property type="match status" value="1"/>
</dbReference>
<feature type="domain" description="LysM" evidence="2">
    <location>
        <begin position="138"/>
        <end position="185"/>
    </location>
</feature>
<dbReference type="VEuPathDB" id="FungiDB:H257_00886"/>
<reference evidence="4 6" key="1">
    <citation type="journal article" date="2018" name="J. Invertebr. Pathol.">
        <title>New genotyping method for the causative agent of crayfish plague (Aphanomyces astaci) based on whole genome data.</title>
        <authorList>
            <person name="Minardi D."/>
            <person name="Studholme D.J."/>
            <person name="van der Giezen M."/>
            <person name="Pretto T."/>
            <person name="Oidtmann B."/>
        </authorList>
    </citation>
    <scope>NUCLEOTIDE SEQUENCE [LARGE SCALE GENOMIC DNA]</scope>
    <source>
        <strain evidence="4 6">KB13</strain>
    </source>
</reference>
<proteinExistence type="predicted"/>
<dbReference type="SMART" id="SM00257">
    <property type="entry name" value="LysM"/>
    <property type="match status" value="4"/>
</dbReference>
<evidence type="ECO:0000313" key="5">
    <source>
        <dbReference type="Proteomes" id="UP000265427"/>
    </source>
</evidence>
<accession>A0A397BBQ5</accession>